<protein>
    <recommendedName>
        <fullName evidence="9">Protein kinase domain-containing protein</fullName>
    </recommendedName>
</protein>
<keyword evidence="11" id="KW-1185">Reference proteome</keyword>
<dbReference type="PANTHER" id="PTHR45646">
    <property type="entry name" value="SERINE/THREONINE-PROTEIN KINASE DOA-RELATED"/>
    <property type="match status" value="1"/>
</dbReference>
<gene>
    <name evidence="10" type="ORF">OSTQU699_LOCUS8187</name>
</gene>
<keyword evidence="3 6" id="KW-0547">Nucleotide-binding</keyword>
<dbReference type="InterPro" id="IPR011009">
    <property type="entry name" value="Kinase-like_dom_sf"/>
</dbReference>
<dbReference type="SUPFAM" id="SSF56112">
    <property type="entry name" value="Protein kinase-like (PK-like)"/>
    <property type="match status" value="1"/>
</dbReference>
<dbReference type="InterPro" id="IPR008271">
    <property type="entry name" value="Ser/Thr_kinase_AS"/>
</dbReference>
<dbReference type="Gene3D" id="1.10.510.10">
    <property type="entry name" value="Transferase(Phosphotransferase) domain 1"/>
    <property type="match status" value="1"/>
</dbReference>
<dbReference type="AlphaFoldDB" id="A0A8S1JBM3"/>
<evidence type="ECO:0000256" key="3">
    <source>
        <dbReference type="ARBA" id="ARBA00022741"/>
    </source>
</evidence>
<feature type="region of interest" description="Disordered" evidence="8">
    <location>
        <begin position="1"/>
        <end position="93"/>
    </location>
</feature>
<reference evidence="10" key="1">
    <citation type="submission" date="2020-12" db="EMBL/GenBank/DDBJ databases">
        <authorList>
            <person name="Iha C."/>
        </authorList>
    </citation>
    <scope>NUCLEOTIDE SEQUENCE</scope>
</reference>
<evidence type="ECO:0000256" key="7">
    <source>
        <dbReference type="RuleBase" id="RU000304"/>
    </source>
</evidence>
<dbReference type="Proteomes" id="UP000708148">
    <property type="component" value="Unassembled WGS sequence"/>
</dbReference>
<accession>A0A8S1JBM3</accession>
<dbReference type="GO" id="GO:0005634">
    <property type="term" value="C:nucleus"/>
    <property type="evidence" value="ECO:0007669"/>
    <property type="project" value="TreeGrafter"/>
</dbReference>
<evidence type="ECO:0000256" key="6">
    <source>
        <dbReference type="PROSITE-ProRule" id="PRU10141"/>
    </source>
</evidence>
<proteinExistence type="inferred from homology"/>
<keyword evidence="1 7" id="KW-0723">Serine/threonine-protein kinase</keyword>
<comment type="similarity">
    <text evidence="7">Belongs to the protein kinase superfamily.</text>
</comment>
<dbReference type="InterPro" id="IPR017441">
    <property type="entry name" value="Protein_kinase_ATP_BS"/>
</dbReference>
<evidence type="ECO:0000313" key="11">
    <source>
        <dbReference type="Proteomes" id="UP000708148"/>
    </source>
</evidence>
<feature type="compositionally biased region" description="Basic and acidic residues" evidence="8">
    <location>
        <begin position="49"/>
        <end position="80"/>
    </location>
</feature>
<feature type="domain" description="Protein kinase" evidence="9">
    <location>
        <begin position="112"/>
        <end position="376"/>
    </location>
</feature>
<dbReference type="Pfam" id="PF00069">
    <property type="entry name" value="Pkinase"/>
    <property type="match status" value="1"/>
</dbReference>
<dbReference type="InterPro" id="IPR051175">
    <property type="entry name" value="CLK_kinases"/>
</dbReference>
<dbReference type="PROSITE" id="PS50011">
    <property type="entry name" value="PROTEIN_KINASE_DOM"/>
    <property type="match status" value="1"/>
</dbReference>
<keyword evidence="5 6" id="KW-0067">ATP-binding</keyword>
<name>A0A8S1JBM3_9CHLO</name>
<evidence type="ECO:0000256" key="4">
    <source>
        <dbReference type="ARBA" id="ARBA00022777"/>
    </source>
</evidence>
<dbReference type="PANTHER" id="PTHR45646:SF11">
    <property type="entry name" value="SERINE_THREONINE-PROTEIN KINASE DOA"/>
    <property type="match status" value="1"/>
</dbReference>
<comment type="caution">
    <text evidence="10">The sequence shown here is derived from an EMBL/GenBank/DDBJ whole genome shotgun (WGS) entry which is preliminary data.</text>
</comment>
<evidence type="ECO:0000256" key="8">
    <source>
        <dbReference type="SAM" id="MobiDB-lite"/>
    </source>
</evidence>
<dbReference type="Gene3D" id="3.30.200.20">
    <property type="entry name" value="Phosphorylase Kinase, domain 1"/>
    <property type="match status" value="1"/>
</dbReference>
<dbReference type="OrthoDB" id="283111at2759"/>
<keyword evidence="4" id="KW-0418">Kinase</keyword>
<dbReference type="GO" id="GO:0004674">
    <property type="term" value="F:protein serine/threonine kinase activity"/>
    <property type="evidence" value="ECO:0007669"/>
    <property type="project" value="UniProtKB-KW"/>
</dbReference>
<dbReference type="PROSITE" id="PS00107">
    <property type="entry name" value="PROTEIN_KINASE_ATP"/>
    <property type="match status" value="1"/>
</dbReference>
<dbReference type="PROSITE" id="PS00108">
    <property type="entry name" value="PROTEIN_KINASE_ST"/>
    <property type="match status" value="1"/>
</dbReference>
<evidence type="ECO:0000313" key="10">
    <source>
        <dbReference type="EMBL" id="CAD7702830.1"/>
    </source>
</evidence>
<feature type="compositionally biased region" description="Low complexity" evidence="8">
    <location>
        <begin position="1"/>
        <end position="12"/>
    </location>
</feature>
<evidence type="ECO:0000256" key="1">
    <source>
        <dbReference type="ARBA" id="ARBA00022527"/>
    </source>
</evidence>
<evidence type="ECO:0000259" key="9">
    <source>
        <dbReference type="PROSITE" id="PS50011"/>
    </source>
</evidence>
<dbReference type="InterPro" id="IPR000719">
    <property type="entry name" value="Prot_kinase_dom"/>
</dbReference>
<dbReference type="CDD" id="cd14134">
    <property type="entry name" value="PKc_CLK"/>
    <property type="match status" value="1"/>
</dbReference>
<dbReference type="SMART" id="SM00220">
    <property type="entry name" value="S_TKc"/>
    <property type="match status" value="1"/>
</dbReference>
<keyword evidence="2" id="KW-0808">Transferase</keyword>
<dbReference type="EMBL" id="CAJHUC010001965">
    <property type="protein sequence ID" value="CAD7702830.1"/>
    <property type="molecule type" value="Genomic_DNA"/>
</dbReference>
<organism evidence="10 11">
    <name type="scientific">Ostreobium quekettii</name>
    <dbReference type="NCBI Taxonomy" id="121088"/>
    <lineage>
        <taxon>Eukaryota</taxon>
        <taxon>Viridiplantae</taxon>
        <taxon>Chlorophyta</taxon>
        <taxon>core chlorophytes</taxon>
        <taxon>Ulvophyceae</taxon>
        <taxon>TCBD clade</taxon>
        <taxon>Bryopsidales</taxon>
        <taxon>Ostreobineae</taxon>
        <taxon>Ostreobiaceae</taxon>
        <taxon>Ostreobium</taxon>
    </lineage>
</organism>
<feature type="binding site" evidence="6">
    <location>
        <position position="141"/>
    </location>
    <ligand>
        <name>ATP</name>
        <dbReference type="ChEBI" id="CHEBI:30616"/>
    </ligand>
</feature>
<evidence type="ECO:0000256" key="5">
    <source>
        <dbReference type="ARBA" id="ARBA00022840"/>
    </source>
</evidence>
<sequence>MSSRGASRRSSLPPSPRSEDRHARGHRPTPESHGSPPSERPNKKQRTGQSHDENVDDQRLLRASREISRPGRLPMTDHRALVFPDRPSPPYRPPDEDGYYVCELGDNLSSRYKVLARIGEGSFGRVLECWDRETKKYVAIKVIRNISKYRDAAMIELEVLNTLQANDPEGKRHCVGIREWFDYRGHVCMVFERLGPSLYDFLRRSDYHPFPIPVVQQFGRLLLEAVAYMHEIKLIHTDLKPENILLERDGVEKVGSTPATRDRCLQDRRDTRTPSKVPSSRRLFVIDFGSATFDDQYHSALVSTRHYRAPEVILGLGWSYPCDMWSLGCILVELATGDTLFQTHDNLEHLAMMEKVRFQCVWGCLKPGNSFHVDFL</sequence>
<dbReference type="GO" id="GO:0005524">
    <property type="term" value="F:ATP binding"/>
    <property type="evidence" value="ECO:0007669"/>
    <property type="project" value="UniProtKB-UniRule"/>
</dbReference>
<evidence type="ECO:0000256" key="2">
    <source>
        <dbReference type="ARBA" id="ARBA00022679"/>
    </source>
</evidence>